<evidence type="ECO:0000256" key="1">
    <source>
        <dbReference type="SAM" id="Phobius"/>
    </source>
</evidence>
<keyword evidence="1" id="KW-0812">Transmembrane</keyword>
<comment type="caution">
    <text evidence="2">The sequence shown here is derived from an EMBL/GenBank/DDBJ whole genome shotgun (WGS) entry which is preliminary data.</text>
</comment>
<dbReference type="EMBL" id="JABAFV010000008">
    <property type="protein sequence ID" value="NME49857.1"/>
    <property type="molecule type" value="Genomic_DNA"/>
</dbReference>
<evidence type="ECO:0000313" key="3">
    <source>
        <dbReference type="EMBL" id="OUQ10775.1"/>
    </source>
</evidence>
<organism evidence="2 5">
    <name type="scientific">Enterococcus cecorum</name>
    <dbReference type="NCBI Taxonomy" id="44008"/>
    <lineage>
        <taxon>Bacteria</taxon>
        <taxon>Bacillati</taxon>
        <taxon>Bacillota</taxon>
        <taxon>Bacilli</taxon>
        <taxon>Lactobacillales</taxon>
        <taxon>Enterococcaceae</taxon>
        <taxon>Enterococcus</taxon>
    </lineage>
</organism>
<keyword evidence="1" id="KW-0472">Membrane</keyword>
<reference evidence="2 5" key="3">
    <citation type="submission" date="2020-04" db="EMBL/GenBank/DDBJ databases">
        <authorList>
            <person name="Hitch T.C.A."/>
            <person name="Wylensek D."/>
            <person name="Clavel T."/>
        </authorList>
    </citation>
    <scope>NUCLEOTIDE SEQUENCE [LARGE SCALE GENOMIC DNA]</scope>
    <source>
        <strain evidence="2 5">WCA-380-WT-3C</strain>
    </source>
</reference>
<reference evidence="3" key="2">
    <citation type="journal article" date="2018" name="BMC Genomics">
        <title>Whole genome sequencing and function prediction of 133 gut anaerobes isolated from chicken caecum in pure cultures.</title>
        <authorList>
            <person name="Medvecky M."/>
            <person name="Cejkova D."/>
            <person name="Polansky O."/>
            <person name="Karasova D."/>
            <person name="Kubasova T."/>
            <person name="Cizek A."/>
            <person name="Rychlik I."/>
        </authorList>
    </citation>
    <scope>NUCLEOTIDE SEQUENCE</scope>
    <source>
        <strain evidence="3">An144</strain>
    </source>
</reference>
<feature type="transmembrane region" description="Helical" evidence="1">
    <location>
        <begin position="45"/>
        <end position="70"/>
    </location>
</feature>
<evidence type="ECO:0000313" key="5">
    <source>
        <dbReference type="Proteomes" id="UP000588071"/>
    </source>
</evidence>
<dbReference type="RefSeq" id="WP_047334393.1">
    <property type="nucleotide sequence ID" value="NZ_JABAFV010000008.1"/>
</dbReference>
<dbReference type="EMBL" id="NFLC01000007">
    <property type="protein sequence ID" value="OUQ10775.1"/>
    <property type="molecule type" value="Genomic_DNA"/>
</dbReference>
<keyword evidence="1" id="KW-1133">Transmembrane helix</keyword>
<protein>
    <submittedName>
        <fullName evidence="2">Uncharacterized protein</fullName>
    </submittedName>
</protein>
<reference evidence="4" key="1">
    <citation type="submission" date="2017-04" db="EMBL/GenBank/DDBJ databases">
        <title>Function of individual gut microbiota members based on whole genome sequencing of pure cultures obtained from chicken caecum.</title>
        <authorList>
            <person name="Medvecky M."/>
            <person name="Cejkova D."/>
            <person name="Polansky O."/>
            <person name="Karasova D."/>
            <person name="Kubasova T."/>
            <person name="Cizek A."/>
            <person name="Rychlik I."/>
        </authorList>
    </citation>
    <scope>NUCLEOTIDE SEQUENCE [LARGE SCALE GENOMIC DNA]</scope>
    <source>
        <strain evidence="4">An144</strain>
    </source>
</reference>
<evidence type="ECO:0000313" key="2">
    <source>
        <dbReference type="EMBL" id="NME49857.1"/>
    </source>
</evidence>
<feature type="transmembrane region" description="Helical" evidence="1">
    <location>
        <begin position="20"/>
        <end position="39"/>
    </location>
</feature>
<evidence type="ECO:0000313" key="4">
    <source>
        <dbReference type="Proteomes" id="UP000196074"/>
    </source>
</evidence>
<name>A0A0I9WAM7_9ENTE</name>
<accession>A0A0I9WAM7</accession>
<feature type="transmembrane region" description="Helical" evidence="1">
    <location>
        <begin position="105"/>
        <end position="122"/>
    </location>
</feature>
<dbReference type="Proteomes" id="UP000588071">
    <property type="component" value="Unassembled WGS sequence"/>
</dbReference>
<sequence length="123" mass="14034">MAEQKMKQNVKDAKVKTYMYWMMGLLVVLIGIAVLLPIVPADAPIWLGKVVTVTLMLLTEVILVMAYKLARYYYQGIFDKDAPLFVPKAIGIGFTINPYHRLGKYIWFGLMLAIFLMMLPALF</sequence>
<dbReference type="AlphaFoldDB" id="A0A0I9WAM7"/>
<gene>
    <name evidence="3" type="ORF">B5E88_04900</name>
    <name evidence="2" type="ORF">HF857_06315</name>
</gene>
<dbReference type="Proteomes" id="UP000196074">
    <property type="component" value="Unassembled WGS sequence"/>
</dbReference>
<proteinExistence type="predicted"/>